<accession>A0A317QMV6</accession>
<name>A0A317QMV6_9ACTN</name>
<evidence type="ECO:0000313" key="2">
    <source>
        <dbReference type="EMBL" id="PWW23545.1"/>
    </source>
</evidence>
<reference evidence="3" key="1">
    <citation type="submission" date="2018-05" db="EMBL/GenBank/DDBJ databases">
        <authorList>
            <person name="Klenk H.-P."/>
            <person name="Huntemann M."/>
            <person name="Clum A."/>
            <person name="Pillay M."/>
            <person name="Palaniappan K."/>
            <person name="Varghese N."/>
            <person name="Mikhailova N."/>
            <person name="Stamatis D."/>
            <person name="Reddy T."/>
            <person name="Daum C."/>
            <person name="Shapiro N."/>
            <person name="Ivanova N."/>
            <person name="Kyrpides N."/>
            <person name="Woyke T."/>
        </authorList>
    </citation>
    <scope>NUCLEOTIDE SEQUENCE [LARGE SCALE GENOMIC DNA]</scope>
    <source>
        <strain evidence="3">DSM 45417</strain>
    </source>
</reference>
<dbReference type="Pfam" id="PF04248">
    <property type="entry name" value="NTP_transf_9"/>
    <property type="match status" value="1"/>
</dbReference>
<proteinExistence type="predicted"/>
<comment type="caution">
    <text evidence="2">The sequence shown here is derived from an EMBL/GenBank/DDBJ whole genome shotgun (WGS) entry which is preliminary data.</text>
</comment>
<dbReference type="Gene3D" id="2.170.150.40">
    <property type="entry name" value="Domain of unknown function (DUF427)"/>
    <property type="match status" value="1"/>
</dbReference>
<dbReference type="InterPro" id="IPR007361">
    <property type="entry name" value="DUF427"/>
</dbReference>
<organism evidence="2 3">
    <name type="scientific">Geodermatophilus normandii</name>
    <dbReference type="NCBI Taxonomy" id="1137989"/>
    <lineage>
        <taxon>Bacteria</taxon>
        <taxon>Bacillati</taxon>
        <taxon>Actinomycetota</taxon>
        <taxon>Actinomycetes</taxon>
        <taxon>Geodermatophilales</taxon>
        <taxon>Geodermatophilaceae</taxon>
        <taxon>Geodermatophilus</taxon>
    </lineage>
</organism>
<evidence type="ECO:0000259" key="1">
    <source>
        <dbReference type="Pfam" id="PF04248"/>
    </source>
</evidence>
<protein>
    <submittedName>
        <fullName evidence="2">Uncharacterized protein (DUF427 family)</fullName>
    </submittedName>
</protein>
<feature type="domain" description="DUF427" evidence="1">
    <location>
        <begin position="20"/>
        <end position="105"/>
    </location>
</feature>
<dbReference type="Proteomes" id="UP000246661">
    <property type="component" value="Unassembled WGS sequence"/>
</dbReference>
<dbReference type="InterPro" id="IPR038694">
    <property type="entry name" value="DUF427_sf"/>
</dbReference>
<dbReference type="PANTHER" id="PTHR34310:SF5">
    <property type="entry name" value="DUF427 DOMAIN PROTEIN (AFU_ORTHOLOGUE AFUA_3G02220)"/>
    <property type="match status" value="1"/>
</dbReference>
<sequence>MAHDRVPSGTAAEDDHLMTTATWNGTVIAESDDIVTVEGNAYFPRASVREDVLRPSSTHTTCPWKGEASYLSLEVDGQVNPDAAWYYPEPKDAAREIAGRVAFWRGVEVR</sequence>
<dbReference type="PANTHER" id="PTHR34310">
    <property type="entry name" value="DUF427 DOMAIN PROTEIN (AFU_ORTHOLOGUE AFUA_3G02220)"/>
    <property type="match status" value="1"/>
</dbReference>
<gene>
    <name evidence="2" type="ORF">JD79_02720</name>
</gene>
<dbReference type="EMBL" id="QGTX01000001">
    <property type="protein sequence ID" value="PWW23545.1"/>
    <property type="molecule type" value="Genomic_DNA"/>
</dbReference>
<evidence type="ECO:0000313" key="3">
    <source>
        <dbReference type="Proteomes" id="UP000246661"/>
    </source>
</evidence>
<dbReference type="AlphaFoldDB" id="A0A317QMV6"/>
<keyword evidence="3" id="KW-1185">Reference proteome</keyword>